<dbReference type="VEuPathDB" id="TriTrypDB:C3747_192g28"/>
<dbReference type="VEuPathDB" id="TriTrypDB:TcCLB.506717.4"/>
<reference evidence="3 4" key="1">
    <citation type="journal article" date="2018" name="Microb. Genom.">
        <title>Expanding an expanded genome: long-read sequencing of Trypanosoma cruzi.</title>
        <authorList>
            <person name="Berna L."/>
            <person name="Rodriguez M."/>
            <person name="Chiribao M.L."/>
            <person name="Parodi-Talice A."/>
            <person name="Pita S."/>
            <person name="Rijo G."/>
            <person name="Alvarez-Valin F."/>
            <person name="Robello C."/>
        </authorList>
    </citation>
    <scope>NUCLEOTIDE SEQUENCE [LARGE SCALE GENOMIC DNA]</scope>
    <source>
        <strain evidence="3 4">TCC</strain>
    </source>
</reference>
<feature type="region of interest" description="Disordered" evidence="2">
    <location>
        <begin position="1"/>
        <end position="20"/>
    </location>
</feature>
<evidence type="ECO:0000313" key="3">
    <source>
        <dbReference type="EMBL" id="PWV02062.1"/>
    </source>
</evidence>
<accession>A0A2V2W096</accession>
<feature type="coiled-coil region" evidence="1">
    <location>
        <begin position="688"/>
        <end position="726"/>
    </location>
</feature>
<evidence type="ECO:0000256" key="1">
    <source>
        <dbReference type="SAM" id="Coils"/>
    </source>
</evidence>
<dbReference type="VEuPathDB" id="TriTrypDB:C4B63_198g15"/>
<evidence type="ECO:0000313" key="4">
    <source>
        <dbReference type="Proteomes" id="UP000246078"/>
    </source>
</evidence>
<dbReference type="AlphaFoldDB" id="A0A2V2W096"/>
<feature type="coiled-coil region" evidence="1">
    <location>
        <begin position="791"/>
        <end position="842"/>
    </location>
</feature>
<dbReference type="Proteomes" id="UP000246078">
    <property type="component" value="Unassembled WGS sequence"/>
</dbReference>
<dbReference type="VEuPathDB" id="TriTrypDB:Tc_MARK_8432"/>
<dbReference type="VEuPathDB" id="TriTrypDB:ECC02_007846"/>
<dbReference type="VEuPathDB" id="TriTrypDB:TcG_05112"/>
<evidence type="ECO:0000256" key="2">
    <source>
        <dbReference type="SAM" id="MobiDB-lite"/>
    </source>
</evidence>
<comment type="caution">
    <text evidence="3">The sequence shown here is derived from an EMBL/GenBank/DDBJ whole genome shotgun (WGS) entry which is preliminary data.</text>
</comment>
<dbReference type="VEuPathDB" id="TriTrypDB:TcCL_NonESM12067"/>
<protein>
    <submittedName>
        <fullName evidence="3">Uncharacterized protein</fullName>
    </submittedName>
</protein>
<dbReference type="VEuPathDB" id="TriTrypDB:BCY84_15590"/>
<dbReference type="VEuPathDB" id="TriTrypDB:TCSYLVIO_009894"/>
<dbReference type="VEuPathDB" id="TriTrypDB:TcYC6_0015730"/>
<keyword evidence="1" id="KW-0175">Coiled coil</keyword>
<feature type="compositionally biased region" description="Basic and acidic residues" evidence="2">
    <location>
        <begin position="1"/>
        <end position="11"/>
    </location>
</feature>
<name>A0A2V2W096_TRYCR</name>
<dbReference type="VEuPathDB" id="TriTrypDB:TcCLB.419417.19"/>
<feature type="coiled-coil region" evidence="1">
    <location>
        <begin position="122"/>
        <end position="489"/>
    </location>
</feature>
<sequence length="926" mass="108127">MDSPAKGDARQGLKGSQKHIEFQLQREKAYTRELQDKIKSQQAHIAKLDQDKAELRRELITLTDDEKKKTKLEEKCHALQKELAEKQAALIVEQKRVTSAECEKEQIRRDAHASIAKWCEAEKQWIAENEALQKELDDAKETLVKLKGESEALANSRDDILKQLQREKERSARLESTAAVTEKKIASLHSRIESLQNDIYTRDETVFKLDEAGNKWQEICHSKDDEIRSLEVQNKKLSDNIEQLQTTISTLNQRIEAIKLLGMEEKGRTEKILCDLREFEQENKLLQMELEAVRRDLEHASQNASKQQEMITDLRAKLAASAEQLKEKNSEIRKQELTISQLTAAFKQAERERTDNSYLASSLQNELQSLRNAFEEAQSLVKSLQEEKALIEVELQRAKLSHEAKDEAVVIMKSELEDRIEGLFLDIKNLESEVIARQEMINNITKQLGDANTKNEKLHGKVLQGSDLLTQLRNKLEELQKEINKNRFENFFHEEAMARSKVQEQYFGGMQDIILLLSGENGALLTRYFNEICRLDNVTRVLDAEKVAAGQKSDKMKVNLEEELQRLKEREIKQTHAIETRNVEIAALQEKVGKHEESLILLRSEVEAQRKRCEEFKNMNTLLSDKIVDAENLLQEMSTASEKQIYFSHYFTRQLDDTAGLLMFFSEHYVNWIFKKVNIVVMEFDKAYAKENERVLDALNHLRKVQEETKERYTNLQMKLNDAEFRLGEREKASVEKFENFLSEIRLIEKQRDVAEKMKKDILRKLDSVNDQHLAEINKKDEQIHELLVNLDAEKHKIQTVETKFQKLQKKFDYEVERKKEYKRALEEVKAKREEAERYRATEKDWAMKAIHRANEEVNYWVRSFEKLKSMLDEISRRSGTQVSAVDQAMINSFEEAKKRIVLRDQVVNIVSSEEEIHKGKRSRIE</sequence>
<gene>
    <name evidence="3" type="ORF">C3747_192g28</name>
</gene>
<dbReference type="VEuPathDB" id="TriTrypDB:TcBrA4_0112650"/>
<feature type="coiled-coil region" evidence="1">
    <location>
        <begin position="550"/>
        <end position="605"/>
    </location>
</feature>
<dbReference type="EMBL" id="PRFC01000192">
    <property type="protein sequence ID" value="PWV02062.1"/>
    <property type="molecule type" value="Genomic_DNA"/>
</dbReference>
<organism evidence="3 4">
    <name type="scientific">Trypanosoma cruzi</name>
    <dbReference type="NCBI Taxonomy" id="5693"/>
    <lineage>
        <taxon>Eukaryota</taxon>
        <taxon>Discoba</taxon>
        <taxon>Euglenozoa</taxon>
        <taxon>Kinetoplastea</taxon>
        <taxon>Metakinetoplastina</taxon>
        <taxon>Trypanosomatida</taxon>
        <taxon>Trypanosomatidae</taxon>
        <taxon>Trypanosoma</taxon>
        <taxon>Schizotrypanum</taxon>
    </lineage>
</organism>
<feature type="coiled-coil region" evidence="1">
    <location>
        <begin position="31"/>
        <end position="89"/>
    </location>
</feature>
<dbReference type="VEuPathDB" id="TriTrypDB:TCDM_07260"/>
<dbReference type="VEuPathDB" id="TriTrypDB:TCDM_07261"/>
<proteinExistence type="predicted"/>
<dbReference type="VEuPathDB" id="TriTrypDB:TcCLB.509539.40"/>